<feature type="signal peptide" evidence="1">
    <location>
        <begin position="1"/>
        <end position="34"/>
    </location>
</feature>
<dbReference type="InterPro" id="IPR037050">
    <property type="entry name" value="DUF1254_sf"/>
</dbReference>
<feature type="chain" id="PRO_5022826563" evidence="1">
    <location>
        <begin position="35"/>
        <end position="360"/>
    </location>
</feature>
<evidence type="ECO:0000313" key="4">
    <source>
        <dbReference type="EMBL" id="TXL70304.1"/>
    </source>
</evidence>
<comment type="caution">
    <text evidence="4">The sequence shown here is derived from an EMBL/GenBank/DDBJ whole genome shotgun (WGS) entry which is preliminary data.</text>
</comment>
<feature type="domain" description="DUF1214" evidence="2">
    <location>
        <begin position="259"/>
        <end position="343"/>
    </location>
</feature>
<dbReference type="SUPFAM" id="SSF160935">
    <property type="entry name" value="VPA0735-like"/>
    <property type="match status" value="1"/>
</dbReference>
<dbReference type="InterPro" id="IPR010679">
    <property type="entry name" value="DUF1254"/>
</dbReference>
<dbReference type="Gene3D" id="2.60.40.1610">
    <property type="entry name" value="Domain of unknown function DUF1254"/>
    <property type="match status" value="1"/>
</dbReference>
<dbReference type="Gene3D" id="2.60.120.600">
    <property type="entry name" value="Domain of unknown function DUF1214, C-terminal domain"/>
    <property type="match status" value="1"/>
</dbReference>
<evidence type="ECO:0000259" key="3">
    <source>
        <dbReference type="Pfam" id="PF06863"/>
    </source>
</evidence>
<dbReference type="OrthoDB" id="9777345at2"/>
<feature type="domain" description="DUF1254" evidence="3">
    <location>
        <begin position="74"/>
        <end position="128"/>
    </location>
</feature>
<dbReference type="Pfam" id="PF06863">
    <property type="entry name" value="DUF1254"/>
    <property type="match status" value="1"/>
</dbReference>
<dbReference type="InterPro" id="IPR010621">
    <property type="entry name" value="DUF1214"/>
</dbReference>
<accession>A0A5C8P943</accession>
<dbReference type="AlphaFoldDB" id="A0A5C8P943"/>
<name>A0A5C8P943_9HYPH</name>
<dbReference type="PANTHER" id="PTHR36509">
    <property type="entry name" value="BLL3101 PROTEIN"/>
    <property type="match status" value="1"/>
</dbReference>
<sequence>MTAPNHRRDPARSKHALAAVALSAALIATGAATAQQPAAPAPPGNPLPVTVDNFVRAESDTYIARLAGEAGLGKLAHRREPASIDNQTVIRLNRDTLYSSAVFDLDAGPVTITLPDAGKRFMSMQVVNQDHYVPEIVYGAGSYTLTRAKVGTRYALVGIRTLVDPASPADVQQVHKLQDQIKVAQKAPGRLELPAWDPASQKKVRDALLVLGSTMPDFKKAFGSKAQVDPVRHLIGTALGWGGNPDKDATYLNVTPAKNDGTTVYRLKVKDVPVDAFWSISLYNALGYFEKNPYNAYTLNNLTAKKDGDGSITIQFGGCDGKSANCLPTVSGWNYTVRLYRPRAEILNGKWSFPQPQPVP</sequence>
<dbReference type="Proteomes" id="UP000321638">
    <property type="component" value="Unassembled WGS sequence"/>
</dbReference>
<evidence type="ECO:0000313" key="5">
    <source>
        <dbReference type="Proteomes" id="UP000321638"/>
    </source>
</evidence>
<dbReference type="Pfam" id="PF06742">
    <property type="entry name" value="DUF1214"/>
    <property type="match status" value="1"/>
</dbReference>
<reference evidence="4 5" key="1">
    <citation type="submission" date="2019-06" db="EMBL/GenBank/DDBJ databases">
        <title>New taxonomy in bacterial strain CC-CFT640, isolated from vineyard.</title>
        <authorList>
            <person name="Lin S.-Y."/>
            <person name="Tsai C.-F."/>
            <person name="Young C.-C."/>
        </authorList>
    </citation>
    <scope>NUCLEOTIDE SEQUENCE [LARGE SCALE GENOMIC DNA]</scope>
    <source>
        <strain evidence="4 5">CC-CFT640</strain>
    </source>
</reference>
<dbReference type="InterPro" id="IPR037049">
    <property type="entry name" value="DUF1214_C_sf"/>
</dbReference>
<dbReference type="PANTHER" id="PTHR36509:SF2">
    <property type="entry name" value="BLL3101 PROTEIN"/>
    <property type="match status" value="1"/>
</dbReference>
<gene>
    <name evidence="4" type="ORF">FHP25_35180</name>
</gene>
<protein>
    <submittedName>
        <fullName evidence="4">DUF1254 domain-containing protein</fullName>
    </submittedName>
</protein>
<proteinExistence type="predicted"/>
<dbReference type="RefSeq" id="WP_147851722.1">
    <property type="nucleotide sequence ID" value="NZ_VDUZ01000062.1"/>
</dbReference>
<evidence type="ECO:0000259" key="2">
    <source>
        <dbReference type="Pfam" id="PF06742"/>
    </source>
</evidence>
<dbReference type="EMBL" id="VDUZ01000062">
    <property type="protein sequence ID" value="TXL70304.1"/>
    <property type="molecule type" value="Genomic_DNA"/>
</dbReference>
<organism evidence="4 5">
    <name type="scientific">Vineibacter terrae</name>
    <dbReference type="NCBI Taxonomy" id="2586908"/>
    <lineage>
        <taxon>Bacteria</taxon>
        <taxon>Pseudomonadati</taxon>
        <taxon>Pseudomonadota</taxon>
        <taxon>Alphaproteobacteria</taxon>
        <taxon>Hyphomicrobiales</taxon>
        <taxon>Vineibacter</taxon>
    </lineage>
</organism>
<keyword evidence="5" id="KW-1185">Reference proteome</keyword>
<evidence type="ECO:0000256" key="1">
    <source>
        <dbReference type="SAM" id="SignalP"/>
    </source>
</evidence>
<keyword evidence="1" id="KW-0732">Signal</keyword>